<dbReference type="SUPFAM" id="SSF51366">
    <property type="entry name" value="Ribulose-phoshate binding barrel"/>
    <property type="match status" value="1"/>
</dbReference>
<dbReference type="GeneID" id="88785011"/>
<dbReference type="InterPro" id="IPR011060">
    <property type="entry name" value="RibuloseP-bd_barrel"/>
</dbReference>
<dbReference type="RefSeq" id="WP_089070169.1">
    <property type="nucleotide sequence ID" value="NZ_CAWNWD010000015.1"/>
</dbReference>
<dbReference type="Proteomes" id="UP000198371">
    <property type="component" value="Chromosome 2"/>
</dbReference>
<keyword evidence="3" id="KW-1185">Reference proteome</keyword>
<dbReference type="KEGG" id="vti:CEQ48_02995"/>
<dbReference type="Pfam" id="PF03437">
    <property type="entry name" value="BtpA"/>
    <property type="match status" value="1"/>
</dbReference>
<accession>A0AAU8WBI8</accession>
<comment type="similarity">
    <text evidence="1">Belongs to the BtpA family.</text>
</comment>
<dbReference type="PANTHER" id="PTHR21381">
    <property type="entry name" value="ZGC:162297"/>
    <property type="match status" value="1"/>
</dbReference>
<reference evidence="3" key="1">
    <citation type="journal article" date="2017" name="Genome Announc.">
        <title>Complete Genome Sequence of Vibrio sp. Strain 2521-89, a Close Relative of Vibrio cholerae Isolated from Lake Water in New Mexico, USA.</title>
        <authorList>
            <person name="Liang K."/>
            <person name="Orata F.D."/>
            <person name="Winkjer N.S."/>
            <person name="Rowe L.A."/>
            <person name="Tarr C.L."/>
            <person name="Boucher Y."/>
        </authorList>
    </citation>
    <scope>NUCLEOTIDE SEQUENCE [LARGE SCALE GENOMIC DNA]</scope>
    <source>
        <strain evidence="3">2521-89</strain>
    </source>
</reference>
<evidence type="ECO:0000256" key="1">
    <source>
        <dbReference type="ARBA" id="ARBA00006007"/>
    </source>
</evidence>
<organism evidence="2 3">
    <name type="scientific">Vibrio tarriae</name>
    <dbReference type="NCBI Taxonomy" id="2014742"/>
    <lineage>
        <taxon>Bacteria</taxon>
        <taxon>Pseudomonadati</taxon>
        <taxon>Pseudomonadota</taxon>
        <taxon>Gammaproteobacteria</taxon>
        <taxon>Vibrionales</taxon>
        <taxon>Vibrionaceae</taxon>
        <taxon>Vibrio</taxon>
    </lineage>
</organism>
<sequence length="269" mass="29669">MNWTKQILKTDKPIIAMCHIRALPGDPGYDKAAGMKWVIEKAREDLHALQAGGVDSVMFSNEFSLPYLTKVKTETVAAMARIIGELMPEIDVPFGVNVLWDPVASMDLAQATGAKFVREIFTGVYASDFGIWDTNCGETIRHQYRIGADEVKTLFNIVPEAAQYLAHRDIASIAKTTVFNCKPDAVCVSGMTAGAATDTNMLTQVKQAIPNTLVFANTGVRVNTVREQLSIADGAVVGTTFKQDGDFNKFVDEQRVREFMSEVKRLRNQ</sequence>
<proteinExistence type="inferred from homology"/>
<evidence type="ECO:0000313" key="3">
    <source>
        <dbReference type="Proteomes" id="UP000198371"/>
    </source>
</evidence>
<name>A0AAU8WBI8_9VIBR</name>
<dbReference type="PIRSF" id="PIRSF005956">
    <property type="entry name" value="BtpA"/>
    <property type="match status" value="1"/>
</dbReference>
<evidence type="ECO:0000313" key="2">
    <source>
        <dbReference type="EMBL" id="ASK53779.1"/>
    </source>
</evidence>
<gene>
    <name evidence="2" type="ORF">CEQ48_02995</name>
</gene>
<protein>
    <submittedName>
        <fullName evidence="2">SgcQ protein</fullName>
    </submittedName>
</protein>
<dbReference type="EMBL" id="CP022352">
    <property type="protein sequence ID" value="ASK53779.1"/>
    <property type="molecule type" value="Genomic_DNA"/>
</dbReference>
<dbReference type="InterPro" id="IPR005137">
    <property type="entry name" value="BtpA"/>
</dbReference>
<dbReference type="PANTHER" id="PTHR21381:SF3">
    <property type="entry name" value="SGC REGION PROTEIN SGCQ-RELATED"/>
    <property type="match status" value="1"/>
</dbReference>
<dbReference type="NCBIfam" id="TIGR00259">
    <property type="entry name" value="thylakoid_BtpA"/>
    <property type="match status" value="1"/>
</dbReference>
<dbReference type="AlphaFoldDB" id="A0AAU8WBI8"/>
<reference evidence="2 3" key="2">
    <citation type="submission" date="2017-06" db="EMBL/GenBank/DDBJ databases">
        <title>Complete genome sequence of Vibrio sp. 2521-89, a close relative of Vibrio cholerae isolated from lake water in New Mexico, USA.</title>
        <authorList>
            <person name="Liang K."/>
            <person name="Orata F.D."/>
            <person name="Winkjer N.S."/>
            <person name="Tarr C.L."/>
            <person name="Boucher Y."/>
        </authorList>
    </citation>
    <scope>NUCLEOTIDE SEQUENCE [LARGE SCALE GENOMIC DNA]</scope>
    <source>
        <strain evidence="2 3">2521-89</strain>
    </source>
</reference>